<protein>
    <submittedName>
        <fullName evidence="1">Uncharacterized protein</fullName>
    </submittedName>
</protein>
<gene>
    <name evidence="1" type="ORF">CIRG_09580</name>
</gene>
<dbReference type="AlphaFoldDB" id="A0A0J6YNY0"/>
<dbReference type="Proteomes" id="UP000054565">
    <property type="component" value="Unassembled WGS sequence"/>
</dbReference>
<evidence type="ECO:0000313" key="1">
    <source>
        <dbReference type="EMBL" id="KMP09410.1"/>
    </source>
</evidence>
<accession>A0A0J6YNY0</accession>
<organism evidence="1 2">
    <name type="scientific">Coccidioides immitis RMSCC 2394</name>
    <dbReference type="NCBI Taxonomy" id="404692"/>
    <lineage>
        <taxon>Eukaryota</taxon>
        <taxon>Fungi</taxon>
        <taxon>Dikarya</taxon>
        <taxon>Ascomycota</taxon>
        <taxon>Pezizomycotina</taxon>
        <taxon>Eurotiomycetes</taxon>
        <taxon>Eurotiomycetidae</taxon>
        <taxon>Onygenales</taxon>
        <taxon>Onygenaceae</taxon>
        <taxon>Coccidioides</taxon>
    </lineage>
</organism>
<reference evidence="2" key="1">
    <citation type="journal article" date="2010" name="Genome Res.">
        <title>Population genomic sequencing of Coccidioides fungi reveals recent hybridization and transposon control.</title>
        <authorList>
            <person name="Neafsey D.E."/>
            <person name="Barker B.M."/>
            <person name="Sharpton T.J."/>
            <person name="Stajich J.E."/>
            <person name="Park D.J."/>
            <person name="Whiston E."/>
            <person name="Hung C.-Y."/>
            <person name="McMahan C."/>
            <person name="White J."/>
            <person name="Sykes S."/>
            <person name="Heiman D."/>
            <person name="Young S."/>
            <person name="Zeng Q."/>
            <person name="Abouelleil A."/>
            <person name="Aftuck L."/>
            <person name="Bessette D."/>
            <person name="Brown A."/>
            <person name="FitzGerald M."/>
            <person name="Lui A."/>
            <person name="Macdonald J.P."/>
            <person name="Priest M."/>
            <person name="Orbach M.J."/>
            <person name="Galgiani J.N."/>
            <person name="Kirkland T.N."/>
            <person name="Cole G.T."/>
            <person name="Birren B.W."/>
            <person name="Henn M.R."/>
            <person name="Taylor J.W."/>
            <person name="Rounsley S.D."/>
        </authorList>
    </citation>
    <scope>NUCLEOTIDE SEQUENCE [LARGE SCALE GENOMIC DNA]</scope>
    <source>
        <strain evidence="2">RMSCC 2394</strain>
    </source>
</reference>
<proteinExistence type="predicted"/>
<sequence>MRNGRLAVRGTNDTTISNESCFQMWKDADSPDVSKGLRHGMRIAYNCAKLNFLYSILLWLRSQDEPKHSVDSAEENGVRLSRRNGREWLMAVGQLLKAGSGLGIMGPTGENSRLEIVEYGVVEPYS</sequence>
<evidence type="ECO:0000313" key="2">
    <source>
        <dbReference type="Proteomes" id="UP000054565"/>
    </source>
</evidence>
<name>A0A0J6YNY0_COCIT</name>
<dbReference type="EMBL" id="DS028099">
    <property type="protein sequence ID" value="KMP09410.1"/>
    <property type="molecule type" value="Genomic_DNA"/>
</dbReference>